<keyword evidence="4" id="KW-1133">Transmembrane helix</keyword>
<keyword evidence="7" id="KW-1185">Reference proteome</keyword>
<keyword evidence="5" id="KW-0472">Membrane</keyword>
<accession>W9R2C1</accession>
<reference evidence="7" key="1">
    <citation type="submission" date="2013-01" db="EMBL/GenBank/DDBJ databases">
        <title>Draft Genome Sequence of a Mulberry Tree, Morus notabilis C.K. Schneid.</title>
        <authorList>
            <person name="He N."/>
            <person name="Zhao S."/>
        </authorList>
    </citation>
    <scope>NUCLEOTIDE SEQUENCE</scope>
</reference>
<dbReference type="eggNOG" id="KOG0061">
    <property type="taxonomic scope" value="Eukaryota"/>
</dbReference>
<dbReference type="SUPFAM" id="SSF52540">
    <property type="entry name" value="P-loop containing nucleoside triphosphate hydrolases"/>
    <property type="match status" value="1"/>
</dbReference>
<comment type="subcellular location">
    <subcellularLocation>
        <location evidence="1">Membrane</location>
        <topology evidence="1">Multi-pass membrane protein</topology>
    </subcellularLocation>
</comment>
<dbReference type="EMBL" id="KE344510">
    <property type="protein sequence ID" value="EXB65351.1"/>
    <property type="molecule type" value="Genomic_DNA"/>
</dbReference>
<dbReference type="AlphaFoldDB" id="W9R2C1"/>
<evidence type="ECO:0000256" key="5">
    <source>
        <dbReference type="ARBA" id="ARBA00023136"/>
    </source>
</evidence>
<evidence type="ECO:0000256" key="3">
    <source>
        <dbReference type="ARBA" id="ARBA00022692"/>
    </source>
</evidence>
<dbReference type="InterPro" id="IPR027417">
    <property type="entry name" value="P-loop_NTPase"/>
</dbReference>
<dbReference type="Gene3D" id="3.40.50.300">
    <property type="entry name" value="P-loop containing nucleotide triphosphate hydrolases"/>
    <property type="match status" value="1"/>
</dbReference>
<keyword evidence="2" id="KW-0813">Transport</keyword>
<dbReference type="GO" id="GO:0016020">
    <property type="term" value="C:membrane"/>
    <property type="evidence" value="ECO:0007669"/>
    <property type="project" value="UniProtKB-SubCell"/>
</dbReference>
<dbReference type="STRING" id="981085.W9R2C1"/>
<dbReference type="Proteomes" id="UP000030645">
    <property type="component" value="Unassembled WGS sequence"/>
</dbReference>
<evidence type="ECO:0000256" key="4">
    <source>
        <dbReference type="ARBA" id="ARBA00022989"/>
    </source>
</evidence>
<protein>
    <submittedName>
        <fullName evidence="6">Uncharacterized protein</fullName>
    </submittedName>
</protein>
<evidence type="ECO:0000313" key="6">
    <source>
        <dbReference type="EMBL" id="EXB65351.1"/>
    </source>
</evidence>
<dbReference type="PANTHER" id="PTHR48041:SF11">
    <property type="entry name" value="ABC TRANSPORTER G FAMILY MEMBER 16"/>
    <property type="match status" value="1"/>
</dbReference>
<gene>
    <name evidence="6" type="ORF">L484_025432</name>
</gene>
<name>W9R2C1_9ROSA</name>
<evidence type="ECO:0000256" key="1">
    <source>
        <dbReference type="ARBA" id="ARBA00004141"/>
    </source>
</evidence>
<evidence type="ECO:0000313" key="7">
    <source>
        <dbReference type="Proteomes" id="UP000030645"/>
    </source>
</evidence>
<dbReference type="PANTHER" id="PTHR48041">
    <property type="entry name" value="ABC TRANSPORTER G FAMILY MEMBER 28"/>
    <property type="match status" value="1"/>
</dbReference>
<keyword evidence="3" id="KW-0812">Transmembrane</keyword>
<proteinExistence type="predicted"/>
<dbReference type="GO" id="GO:0042626">
    <property type="term" value="F:ATPase-coupled transmembrane transporter activity"/>
    <property type="evidence" value="ECO:0007669"/>
    <property type="project" value="TreeGrafter"/>
</dbReference>
<sequence length="70" mass="7420">MSKLSVVKTIIGGEGHLGVTGGIINDPIILFLDEPTSGLDSTSPFTVVKVLKRIARNGSIVVMSIHQPTY</sequence>
<dbReference type="InterPro" id="IPR050352">
    <property type="entry name" value="ABCG_transporters"/>
</dbReference>
<evidence type="ECO:0000256" key="2">
    <source>
        <dbReference type="ARBA" id="ARBA00022448"/>
    </source>
</evidence>
<organism evidence="6 7">
    <name type="scientific">Morus notabilis</name>
    <dbReference type="NCBI Taxonomy" id="981085"/>
    <lineage>
        <taxon>Eukaryota</taxon>
        <taxon>Viridiplantae</taxon>
        <taxon>Streptophyta</taxon>
        <taxon>Embryophyta</taxon>
        <taxon>Tracheophyta</taxon>
        <taxon>Spermatophyta</taxon>
        <taxon>Magnoliopsida</taxon>
        <taxon>eudicotyledons</taxon>
        <taxon>Gunneridae</taxon>
        <taxon>Pentapetalae</taxon>
        <taxon>rosids</taxon>
        <taxon>fabids</taxon>
        <taxon>Rosales</taxon>
        <taxon>Moraceae</taxon>
        <taxon>Moreae</taxon>
        <taxon>Morus</taxon>
    </lineage>
</organism>